<evidence type="ECO:0000313" key="4">
    <source>
        <dbReference type="Proteomes" id="UP001314635"/>
    </source>
</evidence>
<proteinExistence type="inferred from homology"/>
<dbReference type="Proteomes" id="UP001314635">
    <property type="component" value="Unassembled WGS sequence"/>
</dbReference>
<protein>
    <submittedName>
        <fullName evidence="3">SufE family protein</fullName>
    </submittedName>
</protein>
<dbReference type="Pfam" id="PF02657">
    <property type="entry name" value="SufE"/>
    <property type="match status" value="1"/>
</dbReference>
<accession>A0ABS5G8H8</accession>
<reference evidence="4" key="1">
    <citation type="journal article" date="2021" name="ISME J.">
        <title>Evolutionary origin and ecological implication of a unique nif island in free-living Bradyrhizobium lineages.</title>
        <authorList>
            <person name="Tao J."/>
        </authorList>
    </citation>
    <scope>NUCLEOTIDE SEQUENCE [LARGE SCALE GENOMIC DNA]</scope>
    <source>
        <strain evidence="4">SZCCT0094</strain>
    </source>
</reference>
<comment type="caution">
    <text evidence="3">The sequence shown here is derived from an EMBL/GenBank/DDBJ whole genome shotgun (WGS) entry which is preliminary data.</text>
</comment>
<name>A0ABS5G8H8_9BRAD</name>
<sequence>MLKLTQTAAPGTPDIADIVENFALLDDWDDRYRYVIELGRGLAPLPDADRNDANKVQGCTSQVWVATSVRHGAAPVLDFIGDSDAHIVRGLVAILLAMVSGRTASEILAADPIALFETLGLREHLTPQRSNGFRSMVSRIKADAKAALAAA</sequence>
<organism evidence="3 4">
    <name type="scientific">Bradyrhizobium denitrificans</name>
    <dbReference type="NCBI Taxonomy" id="2734912"/>
    <lineage>
        <taxon>Bacteria</taxon>
        <taxon>Pseudomonadati</taxon>
        <taxon>Pseudomonadota</taxon>
        <taxon>Alphaproteobacteria</taxon>
        <taxon>Hyphomicrobiales</taxon>
        <taxon>Nitrobacteraceae</taxon>
        <taxon>Bradyrhizobium</taxon>
    </lineage>
</organism>
<evidence type="ECO:0000313" key="3">
    <source>
        <dbReference type="EMBL" id="MBR1137426.1"/>
    </source>
</evidence>
<dbReference type="InterPro" id="IPR003808">
    <property type="entry name" value="Fe-S_metab-assoc_dom"/>
</dbReference>
<dbReference type="EMBL" id="JAFCLK010000014">
    <property type="protein sequence ID" value="MBR1137426.1"/>
    <property type="molecule type" value="Genomic_DNA"/>
</dbReference>
<dbReference type="PANTHER" id="PTHR43597">
    <property type="entry name" value="SULFUR ACCEPTOR PROTEIN CSDE"/>
    <property type="match status" value="1"/>
</dbReference>
<gene>
    <name evidence="3" type="ORF">JQ619_16790</name>
</gene>
<dbReference type="PANTHER" id="PTHR43597:SF5">
    <property type="entry name" value="SUFE-LIKE PROTEIN 2, CHLOROPLASTIC"/>
    <property type="match status" value="1"/>
</dbReference>
<comment type="similarity">
    <text evidence="1">Belongs to the SufE family.</text>
</comment>
<evidence type="ECO:0000259" key="2">
    <source>
        <dbReference type="Pfam" id="PF02657"/>
    </source>
</evidence>
<dbReference type="RefSeq" id="WP_012045821.1">
    <property type="nucleotide sequence ID" value="NZ_JABFDP010000003.1"/>
</dbReference>
<dbReference type="SUPFAM" id="SSF82649">
    <property type="entry name" value="SufE/NifU"/>
    <property type="match status" value="1"/>
</dbReference>
<feature type="domain" description="Fe-S metabolism associated" evidence="2">
    <location>
        <begin position="19"/>
        <end position="142"/>
    </location>
</feature>
<keyword evidence="4" id="KW-1185">Reference proteome</keyword>
<evidence type="ECO:0000256" key="1">
    <source>
        <dbReference type="ARBA" id="ARBA00010282"/>
    </source>
</evidence>
<dbReference type="Gene3D" id="3.90.1010.10">
    <property type="match status" value="1"/>
</dbReference>